<keyword evidence="3" id="KW-1185">Reference proteome</keyword>
<evidence type="ECO:0000259" key="1">
    <source>
        <dbReference type="Pfam" id="PF01656"/>
    </source>
</evidence>
<dbReference type="InterPro" id="IPR027417">
    <property type="entry name" value="P-loop_NTPase"/>
</dbReference>
<dbReference type="InterPro" id="IPR048089">
    <property type="entry name" value="McdA"/>
</dbReference>
<accession>A0ABQ5TZD3</accession>
<dbReference type="PANTHER" id="PTHR13696">
    <property type="entry name" value="P-LOOP CONTAINING NUCLEOSIDE TRIPHOSPHATE HYDROLASE"/>
    <property type="match status" value="1"/>
</dbReference>
<dbReference type="EMBL" id="BSND01000012">
    <property type="protein sequence ID" value="GLQ00640.1"/>
    <property type="molecule type" value="Genomic_DNA"/>
</dbReference>
<dbReference type="Gene3D" id="3.40.50.300">
    <property type="entry name" value="P-loop containing nucleotide triphosphate hydrolases"/>
    <property type="match status" value="1"/>
</dbReference>
<organism evidence="2 3">
    <name type="scientific">Methylophaga thalassica</name>
    <dbReference type="NCBI Taxonomy" id="40223"/>
    <lineage>
        <taxon>Bacteria</taxon>
        <taxon>Pseudomonadati</taxon>
        <taxon>Pseudomonadota</taxon>
        <taxon>Gammaproteobacteria</taxon>
        <taxon>Thiotrichales</taxon>
        <taxon>Piscirickettsiaceae</taxon>
        <taxon>Methylophaga</taxon>
    </lineage>
</organism>
<dbReference type="InterPro" id="IPR002586">
    <property type="entry name" value="CobQ/CobB/MinD/ParA_Nub-bd_dom"/>
</dbReference>
<dbReference type="Proteomes" id="UP001161423">
    <property type="component" value="Unassembled WGS sequence"/>
</dbReference>
<reference evidence="2" key="1">
    <citation type="journal article" date="2014" name="Int. J. Syst. Evol. Microbiol.">
        <title>Complete genome of a new Firmicutes species belonging to the dominant human colonic microbiota ('Ruminococcus bicirculans') reveals two chromosomes and a selective capacity to utilize plant glucans.</title>
        <authorList>
            <consortium name="NISC Comparative Sequencing Program"/>
            <person name="Wegmann U."/>
            <person name="Louis P."/>
            <person name="Goesmann A."/>
            <person name="Henrissat B."/>
            <person name="Duncan S.H."/>
            <person name="Flint H.J."/>
        </authorList>
    </citation>
    <scope>NUCLEOTIDE SEQUENCE</scope>
    <source>
        <strain evidence="2">NBRC 102424</strain>
    </source>
</reference>
<sequence length="211" mass="22743">MPVISFVNSKGGVGKSTLSVHVSRALQLKGFNVLLVDSDPQASALDWSEVAEGDYFTVIGLPNASIDKEIGKLKANYDYVVIDGAAKVNKNIIGTIKASDLVVLPVRPSPVDVWATRDTVDMITDRQEITGGWPVAGFLISVAEKGTKLSTEIGAALDDMPFDTFDQVIHKKAAYPNAMAQGQTALEISKEAKEEIDSLVNEIEEFFKDGN</sequence>
<dbReference type="InterPro" id="IPR050678">
    <property type="entry name" value="DNA_Partitioning_ATPase"/>
</dbReference>
<feature type="domain" description="CobQ/CobB/MinD/ParA nucleotide binding" evidence="1">
    <location>
        <begin position="4"/>
        <end position="137"/>
    </location>
</feature>
<evidence type="ECO:0000313" key="2">
    <source>
        <dbReference type="EMBL" id="GLQ00640.1"/>
    </source>
</evidence>
<gene>
    <name evidence="2" type="ORF">GCM10007891_24930</name>
</gene>
<dbReference type="PIRSF" id="PIRSF009320">
    <property type="entry name" value="Nuc_binding_HP_1000"/>
    <property type="match status" value="1"/>
</dbReference>
<dbReference type="PANTHER" id="PTHR13696:SF96">
    <property type="entry name" value="COBQ_COBB_MIND_PARA NUCLEOTIDE BINDING DOMAIN-CONTAINING PROTEIN"/>
    <property type="match status" value="1"/>
</dbReference>
<dbReference type="SUPFAM" id="SSF52540">
    <property type="entry name" value="P-loop containing nucleoside triphosphate hydrolases"/>
    <property type="match status" value="1"/>
</dbReference>
<evidence type="ECO:0000313" key="3">
    <source>
        <dbReference type="Proteomes" id="UP001161423"/>
    </source>
</evidence>
<dbReference type="RefSeq" id="WP_104935286.1">
    <property type="nucleotide sequence ID" value="NZ_BSND01000012.1"/>
</dbReference>
<dbReference type="CDD" id="cd02042">
    <property type="entry name" value="ParAB_family"/>
    <property type="match status" value="1"/>
</dbReference>
<reference evidence="2" key="2">
    <citation type="submission" date="2023-01" db="EMBL/GenBank/DDBJ databases">
        <title>Draft genome sequence of Methylophaga thalassica strain NBRC 102424.</title>
        <authorList>
            <person name="Sun Q."/>
            <person name="Mori K."/>
        </authorList>
    </citation>
    <scope>NUCLEOTIDE SEQUENCE</scope>
    <source>
        <strain evidence="2">NBRC 102424</strain>
    </source>
</reference>
<comment type="caution">
    <text evidence="2">The sequence shown here is derived from an EMBL/GenBank/DDBJ whole genome shotgun (WGS) entry which is preliminary data.</text>
</comment>
<dbReference type="NCBIfam" id="NF041546">
    <property type="entry name" value="ParA_partition"/>
    <property type="match status" value="1"/>
</dbReference>
<dbReference type="Pfam" id="PF01656">
    <property type="entry name" value="CbiA"/>
    <property type="match status" value="1"/>
</dbReference>
<protein>
    <submittedName>
        <fullName evidence="2">Peptide transporter</fullName>
    </submittedName>
</protein>
<proteinExistence type="predicted"/>
<name>A0ABQ5TZD3_9GAMM</name>